<proteinExistence type="predicted"/>
<dbReference type="Pfam" id="PF13936">
    <property type="entry name" value="HTH_38"/>
    <property type="match status" value="1"/>
</dbReference>
<evidence type="ECO:0000313" key="3">
    <source>
        <dbReference type="Proteomes" id="UP000267268"/>
    </source>
</evidence>
<dbReference type="RefSeq" id="WP_126616890.1">
    <property type="nucleotide sequence ID" value="NZ_CP034562.1"/>
</dbReference>
<dbReference type="GO" id="GO:0006355">
    <property type="term" value="P:regulation of DNA-templated transcription"/>
    <property type="evidence" value="ECO:0007669"/>
    <property type="project" value="UniProtKB-ARBA"/>
</dbReference>
<accession>A0A3S9P6G7</accession>
<dbReference type="OrthoDB" id="978461at2"/>
<dbReference type="Proteomes" id="UP000267268">
    <property type="component" value="Chromosome 1"/>
</dbReference>
<reference evidence="2 3" key="1">
    <citation type="submission" date="2018-12" db="EMBL/GenBank/DDBJ databases">
        <title>Flammeovirga pectinis sp. nov., isolated from the gut of the Korean scallop, Patinopecten yessoensis.</title>
        <authorList>
            <person name="Bae J.-W."/>
            <person name="Jeong Y.-S."/>
            <person name="Kang W."/>
        </authorList>
    </citation>
    <scope>NUCLEOTIDE SEQUENCE [LARGE SCALE GENOMIC DNA]</scope>
    <source>
        <strain evidence="2 3">L12M1</strain>
    </source>
</reference>
<feature type="domain" description="Transposase IS30-like HTH" evidence="1">
    <location>
        <begin position="2"/>
        <end position="44"/>
    </location>
</feature>
<keyword evidence="3" id="KW-1185">Reference proteome</keyword>
<dbReference type="KEGG" id="fll:EI427_16755"/>
<protein>
    <submittedName>
        <fullName evidence="2">HTH domain-containing protein</fullName>
    </submittedName>
</protein>
<gene>
    <name evidence="2" type="ORF">EI427_16755</name>
</gene>
<dbReference type="EMBL" id="CP034562">
    <property type="protein sequence ID" value="AZQ63815.1"/>
    <property type="molecule type" value="Genomic_DNA"/>
</dbReference>
<dbReference type="AlphaFoldDB" id="A0A3S9P6G7"/>
<sequence length="191" mass="23704">MKNLQLYHRKVIQRLIEEKRYSVAEIAEGLEVSPSTIYRELKRNTNPKTKKYTAEYAHKIYLARKKYAGSKKKNPFNRKPRRKNDYELYAERKYIYWYSDKYYSFKLKKRNYDFIYLKKWYAYRIGKKYFDHNNDWELYDLWMEHLKLLKEQRSVSASTPKYYWMRALIKNETTFTLWKNPSTAMEQKQCV</sequence>
<dbReference type="CDD" id="cd00090">
    <property type="entry name" value="HTH_ARSR"/>
    <property type="match status" value="1"/>
</dbReference>
<dbReference type="InterPro" id="IPR025246">
    <property type="entry name" value="IS30-like_HTH"/>
</dbReference>
<dbReference type="InterPro" id="IPR011991">
    <property type="entry name" value="ArsR-like_HTH"/>
</dbReference>
<evidence type="ECO:0000313" key="2">
    <source>
        <dbReference type="EMBL" id="AZQ63815.1"/>
    </source>
</evidence>
<name>A0A3S9P6G7_9BACT</name>
<organism evidence="2 3">
    <name type="scientific">Flammeovirga pectinis</name>
    <dbReference type="NCBI Taxonomy" id="2494373"/>
    <lineage>
        <taxon>Bacteria</taxon>
        <taxon>Pseudomonadati</taxon>
        <taxon>Bacteroidota</taxon>
        <taxon>Cytophagia</taxon>
        <taxon>Cytophagales</taxon>
        <taxon>Flammeovirgaceae</taxon>
        <taxon>Flammeovirga</taxon>
    </lineage>
</organism>
<evidence type="ECO:0000259" key="1">
    <source>
        <dbReference type="Pfam" id="PF13936"/>
    </source>
</evidence>